<feature type="domain" description="XdhC Rossmann" evidence="2">
    <location>
        <begin position="167"/>
        <end position="313"/>
    </location>
</feature>
<evidence type="ECO:0000259" key="2">
    <source>
        <dbReference type="Pfam" id="PF13478"/>
    </source>
</evidence>
<feature type="domain" description="XdhC- CoxI" evidence="1">
    <location>
        <begin position="12"/>
        <end position="78"/>
    </location>
</feature>
<dbReference type="EMBL" id="AP023396">
    <property type="protein sequence ID" value="BCK58881.1"/>
    <property type="molecule type" value="Genomic_DNA"/>
</dbReference>
<dbReference type="Pfam" id="PF02625">
    <property type="entry name" value="XdhC_CoxI"/>
    <property type="match status" value="1"/>
</dbReference>
<dbReference type="AlphaFoldDB" id="A0A7G1KVB4"/>
<dbReference type="Pfam" id="PF13478">
    <property type="entry name" value="XdhC_C"/>
    <property type="match status" value="1"/>
</dbReference>
<dbReference type="KEGG" id="nwl:NWFMUON74_66530"/>
<dbReference type="InterPro" id="IPR027051">
    <property type="entry name" value="XdhC_Rossmann_dom"/>
</dbReference>
<dbReference type="GeneID" id="80351033"/>
<evidence type="ECO:0000259" key="1">
    <source>
        <dbReference type="Pfam" id="PF02625"/>
    </source>
</evidence>
<keyword evidence="4" id="KW-1185">Reference proteome</keyword>
<name>A0A7G1KVB4_9NOCA</name>
<dbReference type="Gene3D" id="3.40.50.720">
    <property type="entry name" value="NAD(P)-binding Rossmann-like Domain"/>
    <property type="match status" value="1"/>
</dbReference>
<sequence length="334" mass="35682">MRDIVDDLMRVWHSGRTGGLATLVRTFGHSALPVGSTMLLDPDGGVYGSVSDGCYESVVYEAAAHAARTGRRELQRFDGKTGVEVSADCGTIDVFVEPFSRIHFPEFAAVAKEIAANRPVTVFTVVWHSDPEVIGQHLVTDRRHNTELVSLPESDVFVSSYAALPRLIIFGANPFAAALTVQGKLLGYRVTVCDARETFASPNSFPGADVVADWPHRYLNAQAAAGEIDSTTAIVAASQDPKFEIPLLTVALRLPELGYLGALGSPAVHRRRVEDLEAGGFDAETLSRLHAPAGFDIGARTPMETAVAIAAELVAARSAATLRTQDFHSAVSVS</sequence>
<dbReference type="RefSeq" id="WP_187685551.1">
    <property type="nucleotide sequence ID" value="NZ_AP023396.1"/>
</dbReference>
<accession>A0A7G1KVB4</accession>
<evidence type="ECO:0000313" key="3">
    <source>
        <dbReference type="EMBL" id="BCK58881.1"/>
    </source>
</evidence>
<gene>
    <name evidence="3" type="ORF">NWFMUON74_66530</name>
</gene>
<dbReference type="Proteomes" id="UP000516173">
    <property type="component" value="Chromosome"/>
</dbReference>
<dbReference type="InterPro" id="IPR052698">
    <property type="entry name" value="MoCofactor_Util/Proc"/>
</dbReference>
<proteinExistence type="predicted"/>
<dbReference type="InterPro" id="IPR003777">
    <property type="entry name" value="XdhC_CoxI"/>
</dbReference>
<evidence type="ECO:0000313" key="4">
    <source>
        <dbReference type="Proteomes" id="UP000516173"/>
    </source>
</evidence>
<protein>
    <submittedName>
        <fullName evidence="3">Xanthine dehydrogenase</fullName>
    </submittedName>
</protein>
<organism evidence="3 4">
    <name type="scientific">Nocardia wallacei</name>
    <dbReference type="NCBI Taxonomy" id="480035"/>
    <lineage>
        <taxon>Bacteria</taxon>
        <taxon>Bacillati</taxon>
        <taxon>Actinomycetota</taxon>
        <taxon>Actinomycetes</taxon>
        <taxon>Mycobacteriales</taxon>
        <taxon>Nocardiaceae</taxon>
        <taxon>Nocardia</taxon>
    </lineage>
</organism>
<dbReference type="PANTHER" id="PTHR30388:SF4">
    <property type="entry name" value="MOLYBDENUM COFACTOR INSERTION CHAPERONE PAOD"/>
    <property type="match status" value="1"/>
</dbReference>
<dbReference type="PANTHER" id="PTHR30388">
    <property type="entry name" value="ALDEHYDE OXIDOREDUCTASE MOLYBDENUM COFACTOR ASSEMBLY PROTEIN"/>
    <property type="match status" value="1"/>
</dbReference>
<reference evidence="3 4" key="1">
    <citation type="submission" date="2020-08" db="EMBL/GenBank/DDBJ databases">
        <title>Genome Sequencing of Nocardia wallacei strain FMUON74 and assembly.</title>
        <authorList>
            <person name="Toyokawa M."/>
            <person name="Uesaka K."/>
        </authorList>
    </citation>
    <scope>NUCLEOTIDE SEQUENCE [LARGE SCALE GENOMIC DNA]</scope>
    <source>
        <strain evidence="3 4">FMUON74</strain>
    </source>
</reference>